<dbReference type="Gene3D" id="3.90.1480.10">
    <property type="entry name" value="Alpha-2,3-sialyltransferase"/>
    <property type="match status" value="1"/>
</dbReference>
<dbReference type="EMBL" id="RZIJ01000013">
    <property type="protein sequence ID" value="RUQ68926.1"/>
    <property type="molecule type" value="Genomic_DNA"/>
</dbReference>
<evidence type="ECO:0000313" key="1">
    <source>
        <dbReference type="EMBL" id="RUQ68926.1"/>
    </source>
</evidence>
<keyword evidence="2" id="KW-1185">Reference proteome</keyword>
<dbReference type="OrthoDB" id="8445658at2"/>
<dbReference type="AlphaFoldDB" id="A0A3S0WY65"/>
<protein>
    <recommendedName>
        <fullName evidence="3">DUF115 domain-containing protein</fullName>
    </recommendedName>
</protein>
<proteinExistence type="predicted"/>
<evidence type="ECO:0000313" key="2">
    <source>
        <dbReference type="Proteomes" id="UP000280346"/>
    </source>
</evidence>
<name>A0A3S0WY65_9PROT</name>
<accession>A0A3S0WY65</accession>
<dbReference type="RefSeq" id="WP_127000087.1">
    <property type="nucleotide sequence ID" value="NZ_CP173195.1"/>
</dbReference>
<reference evidence="1 2" key="1">
    <citation type="submission" date="2018-12" db="EMBL/GenBank/DDBJ databases">
        <authorList>
            <person name="Yang Y."/>
        </authorList>
    </citation>
    <scope>NUCLEOTIDE SEQUENCE [LARGE SCALE GENOMIC DNA]</scope>
    <source>
        <strain evidence="1 2">GSF71</strain>
    </source>
</reference>
<evidence type="ECO:0008006" key="3">
    <source>
        <dbReference type="Google" id="ProtNLM"/>
    </source>
</evidence>
<sequence>MQNVNIPVPDDVNRILNDLTRHFQTSSDAETIHHALRLSQLVASCSSDGVARMVNSENKIVSVRLSANPYASILSENARFRDVHAGQRGFILCNGESIKQQDLTPLRNETVMTVSNGYFHTDYEIIRPRYHCLPQITYTSIWTRETTVSWFREMHAQLLSEVIFLSTSECALVQEEKLFPGRDVRYVDMRLGMAMPTDGAIFDITRTIPSIQSSPILCLMLMMYMGFKEIYLIGTDHDQIQKGVYKYPFEPRAVKDADHSVDAAGRPTESMFDQMTSMISLWAQYRVMKSLAHRNGIKIYNSSNGGMLDEFERISLESLF</sequence>
<dbReference type="Proteomes" id="UP000280346">
    <property type="component" value="Unassembled WGS sequence"/>
</dbReference>
<comment type="caution">
    <text evidence="1">The sequence shown here is derived from an EMBL/GenBank/DDBJ whole genome shotgun (WGS) entry which is preliminary data.</text>
</comment>
<organism evidence="1 2">
    <name type="scientific">Azospirillum doebereinerae</name>
    <dbReference type="NCBI Taxonomy" id="92933"/>
    <lineage>
        <taxon>Bacteria</taxon>
        <taxon>Pseudomonadati</taxon>
        <taxon>Pseudomonadota</taxon>
        <taxon>Alphaproteobacteria</taxon>
        <taxon>Rhodospirillales</taxon>
        <taxon>Azospirillaceae</taxon>
        <taxon>Azospirillum</taxon>
    </lineage>
</organism>
<gene>
    <name evidence="1" type="ORF">EJ913_17290</name>
</gene>